<comment type="caution">
    <text evidence="3">The sequence shown here is derived from an EMBL/GenBank/DDBJ whole genome shotgun (WGS) entry which is preliminary data.</text>
</comment>
<dbReference type="InterPro" id="IPR018289">
    <property type="entry name" value="MULE_transposase_dom"/>
</dbReference>
<evidence type="ECO:0000313" key="4">
    <source>
        <dbReference type="Proteomes" id="UP000289340"/>
    </source>
</evidence>
<dbReference type="PANTHER" id="PTHR47718:SF2">
    <property type="entry name" value="PROTEIN FAR1-RELATED SEQUENCE 5-LIKE"/>
    <property type="match status" value="1"/>
</dbReference>
<dbReference type="EMBL" id="QZWG01000009">
    <property type="protein sequence ID" value="RZB91189.1"/>
    <property type="molecule type" value="Genomic_DNA"/>
</dbReference>
<evidence type="ECO:0000259" key="2">
    <source>
        <dbReference type="Pfam" id="PF10551"/>
    </source>
</evidence>
<organism evidence="3 4">
    <name type="scientific">Glycine soja</name>
    <name type="common">Wild soybean</name>
    <dbReference type="NCBI Taxonomy" id="3848"/>
    <lineage>
        <taxon>Eukaryota</taxon>
        <taxon>Viridiplantae</taxon>
        <taxon>Streptophyta</taxon>
        <taxon>Embryophyta</taxon>
        <taxon>Tracheophyta</taxon>
        <taxon>Spermatophyta</taxon>
        <taxon>Magnoliopsida</taxon>
        <taxon>eudicotyledons</taxon>
        <taxon>Gunneridae</taxon>
        <taxon>Pentapetalae</taxon>
        <taxon>rosids</taxon>
        <taxon>fabids</taxon>
        <taxon>Fabales</taxon>
        <taxon>Fabaceae</taxon>
        <taxon>Papilionoideae</taxon>
        <taxon>50 kb inversion clade</taxon>
        <taxon>NPAAA clade</taxon>
        <taxon>indigoferoid/millettioid clade</taxon>
        <taxon>Phaseoleae</taxon>
        <taxon>Glycine</taxon>
        <taxon>Glycine subgen. Soja</taxon>
    </lineage>
</organism>
<protein>
    <submittedName>
        <fullName evidence="3">Protein FAR1-RELATED SEQUENCE 5</fullName>
    </submittedName>
</protein>
<feature type="region of interest" description="Disordered" evidence="1">
    <location>
        <begin position="350"/>
        <end position="374"/>
    </location>
</feature>
<evidence type="ECO:0000313" key="3">
    <source>
        <dbReference type="EMBL" id="RZB91189.1"/>
    </source>
</evidence>
<dbReference type="PANTHER" id="PTHR47718">
    <property type="entry name" value="OS01G0519700 PROTEIN"/>
    <property type="match status" value="1"/>
</dbReference>
<feature type="domain" description="MULE transposase" evidence="2">
    <location>
        <begin position="117"/>
        <end position="210"/>
    </location>
</feature>
<gene>
    <name evidence="3" type="ORF">D0Y65_023547</name>
</gene>
<name>A0A445IYJ2_GLYSO</name>
<dbReference type="AlphaFoldDB" id="A0A445IYJ2"/>
<reference evidence="3 4" key="1">
    <citation type="submission" date="2018-09" db="EMBL/GenBank/DDBJ databases">
        <title>A high-quality reference genome of wild soybean provides a powerful tool to mine soybean genomes.</title>
        <authorList>
            <person name="Xie M."/>
            <person name="Chung C.Y.L."/>
            <person name="Li M.-W."/>
            <person name="Wong F.-L."/>
            <person name="Chan T.-F."/>
            <person name="Lam H.-M."/>
        </authorList>
    </citation>
    <scope>NUCLEOTIDE SEQUENCE [LARGE SCALE GENOMIC DNA]</scope>
    <source>
        <strain evidence="4">cv. W05</strain>
        <tissue evidence="3">Hypocotyl of etiolated seedlings</tissue>
    </source>
</reference>
<evidence type="ECO:0000256" key="1">
    <source>
        <dbReference type="SAM" id="MobiDB-lite"/>
    </source>
</evidence>
<sequence length="374" mass="43747">MLACQRRITENQAYELEVAEDVGIQQKTSFDLMSKYVGGRENLGYTRQDAKNYLNSKRRRDMAYGEAGCLLQYFQQQLIDNPSFFHAYQIDSEEQITNIFWADARMLFDYQCFGDEISLDTTYCTNGDHRPLAIFSGFNHYRGGVIFGAALLYDETVESFKWLLETFLQTHSKKRPQTIFTDQDQAMSRALQEVILETKHGLCTWHIMKNGIKHLGNLMKDGSNFLSDLKKCMYDNEEETNFEASWRTLLLKYNVEENTWLNSTYQIKEKWAACYMKYAFTLGMRSTQLSESINSYIKSCIRPNLNINQFFKQFERIVKEKRYGELPGLTITNLTDPTPSFTPMYRTLSTRSSKENTVKSFRSERRREGTLQLT</sequence>
<dbReference type="Pfam" id="PF10551">
    <property type="entry name" value="MULE"/>
    <property type="match status" value="1"/>
</dbReference>
<accession>A0A445IYJ2</accession>
<dbReference type="Proteomes" id="UP000289340">
    <property type="component" value="Chromosome 9"/>
</dbReference>
<feature type="compositionally biased region" description="Basic and acidic residues" evidence="1">
    <location>
        <begin position="352"/>
        <end position="374"/>
    </location>
</feature>
<proteinExistence type="predicted"/>
<keyword evidence="4" id="KW-1185">Reference proteome</keyword>